<dbReference type="Gene3D" id="3.40.50.2300">
    <property type="match status" value="1"/>
</dbReference>
<proteinExistence type="predicted"/>
<dbReference type="InterPro" id="IPR009057">
    <property type="entry name" value="Homeodomain-like_sf"/>
</dbReference>
<feature type="modified residue" description="4-aspartylphosphate" evidence="4">
    <location>
        <position position="54"/>
    </location>
</feature>
<evidence type="ECO:0000256" key="4">
    <source>
        <dbReference type="PROSITE-ProRule" id="PRU00169"/>
    </source>
</evidence>
<dbReference type="PANTHER" id="PTHR43280">
    <property type="entry name" value="ARAC-FAMILY TRANSCRIPTIONAL REGULATOR"/>
    <property type="match status" value="1"/>
</dbReference>
<evidence type="ECO:0000313" key="8">
    <source>
        <dbReference type="Proteomes" id="UP001597493"/>
    </source>
</evidence>
<dbReference type="PROSITE" id="PS01124">
    <property type="entry name" value="HTH_ARAC_FAMILY_2"/>
    <property type="match status" value="1"/>
</dbReference>
<keyword evidence="4" id="KW-0597">Phosphoprotein</keyword>
<dbReference type="InterPro" id="IPR020449">
    <property type="entry name" value="Tscrpt_reg_AraC-type_HTH"/>
</dbReference>
<dbReference type="Gene3D" id="1.10.10.60">
    <property type="entry name" value="Homeodomain-like"/>
    <property type="match status" value="2"/>
</dbReference>
<dbReference type="EMBL" id="JBHUMY010000007">
    <property type="protein sequence ID" value="MFD2660177.1"/>
    <property type="molecule type" value="Genomic_DNA"/>
</dbReference>
<reference evidence="8" key="1">
    <citation type="journal article" date="2019" name="Int. J. Syst. Evol. Microbiol.">
        <title>The Global Catalogue of Microorganisms (GCM) 10K type strain sequencing project: providing services to taxonomists for standard genome sequencing and annotation.</title>
        <authorList>
            <consortium name="The Broad Institute Genomics Platform"/>
            <consortium name="The Broad Institute Genome Sequencing Center for Infectious Disease"/>
            <person name="Wu L."/>
            <person name="Ma J."/>
        </authorList>
    </citation>
    <scope>NUCLEOTIDE SEQUENCE [LARGE SCALE GENOMIC DNA]</scope>
    <source>
        <strain evidence="8">TISTR 1827</strain>
    </source>
</reference>
<dbReference type="Proteomes" id="UP001597493">
    <property type="component" value="Unassembled WGS sequence"/>
</dbReference>
<dbReference type="InterPro" id="IPR018060">
    <property type="entry name" value="HTH_AraC"/>
</dbReference>
<evidence type="ECO:0000259" key="6">
    <source>
        <dbReference type="PROSITE" id="PS50110"/>
    </source>
</evidence>
<dbReference type="SUPFAM" id="SSF52172">
    <property type="entry name" value="CheY-like"/>
    <property type="match status" value="1"/>
</dbReference>
<dbReference type="CDD" id="cd17536">
    <property type="entry name" value="REC_YesN-like"/>
    <property type="match status" value="1"/>
</dbReference>
<name>A0ABW5QUX4_9BACL</name>
<feature type="domain" description="Response regulatory" evidence="6">
    <location>
        <begin position="2"/>
        <end position="119"/>
    </location>
</feature>
<evidence type="ECO:0000313" key="7">
    <source>
        <dbReference type="EMBL" id="MFD2660177.1"/>
    </source>
</evidence>
<evidence type="ECO:0000256" key="2">
    <source>
        <dbReference type="ARBA" id="ARBA00023125"/>
    </source>
</evidence>
<keyword evidence="8" id="KW-1185">Reference proteome</keyword>
<keyword evidence="2" id="KW-0238">DNA-binding</keyword>
<dbReference type="InterPro" id="IPR011006">
    <property type="entry name" value="CheY-like_superfamily"/>
</dbReference>
<dbReference type="RefSeq" id="WP_379271145.1">
    <property type="nucleotide sequence ID" value="NZ_JBHUGT010000018.1"/>
</dbReference>
<dbReference type="InterPro" id="IPR001789">
    <property type="entry name" value="Sig_transdc_resp-reg_receiver"/>
</dbReference>
<dbReference type="SUPFAM" id="SSF46689">
    <property type="entry name" value="Homeodomain-like"/>
    <property type="match status" value="2"/>
</dbReference>
<feature type="domain" description="HTH araC/xylS-type" evidence="5">
    <location>
        <begin position="417"/>
        <end position="515"/>
    </location>
</feature>
<evidence type="ECO:0000256" key="3">
    <source>
        <dbReference type="ARBA" id="ARBA00023163"/>
    </source>
</evidence>
<comment type="caution">
    <text evidence="7">The sequence shown here is derived from an EMBL/GenBank/DDBJ whole genome shotgun (WGS) entry which is preliminary data.</text>
</comment>
<dbReference type="PROSITE" id="PS50110">
    <property type="entry name" value="RESPONSE_REGULATORY"/>
    <property type="match status" value="1"/>
</dbReference>
<dbReference type="SMART" id="SM00342">
    <property type="entry name" value="HTH_ARAC"/>
    <property type="match status" value="1"/>
</dbReference>
<sequence length="518" mass="57539">MKLMIVDDEVIIRTGLSTVIDWAANGFELLAPAASAEEALLRIPLERPDIVLTDIRMTGKSGLEMAHEVKRAYPDTEIVVLSGYDEFTYAQQAMRDGVSDYLLKTSRPDEIAAAAVRASERLRHRRREREQGMEERQALRSKRLAQLLLAERPPQPSAVEEALQRYPVLQAGPDNAGFNAALVAVFGKEDGQQDPLLYEAFGSMLRQLLGAETVMAGGLLAVVAGCGPAGGASFAERMRGALRKAGEALECGWFAAYGSPETDAGRLSSCYQTAKAAFEYRWLFEDTGIVGFEEVRRRRGVRAVCTEEEERVLTSILISCSRPDLNAWTGKTLAGLRKDPDATPGSVRSYLHSLVISGHRWLVRAAEAVGYSGTLPDLERLKDQDLADKPAEALLGYFEALMDKYAEIVSGSHQSVKRAMAYIREHLDESLSLQQVARHVHMNPNYFSELFKRESGLNYIEFVTEERLKRAMGLLAETPAKVSEIAGRIGYADLKHFNKLFKKYTGLTPSEYRGKRRK</sequence>
<dbReference type="Pfam" id="PF00072">
    <property type="entry name" value="Response_reg"/>
    <property type="match status" value="1"/>
</dbReference>
<evidence type="ECO:0000259" key="5">
    <source>
        <dbReference type="PROSITE" id="PS01124"/>
    </source>
</evidence>
<dbReference type="Pfam" id="PF12833">
    <property type="entry name" value="HTH_18"/>
    <property type="match status" value="1"/>
</dbReference>
<keyword evidence="3" id="KW-0804">Transcription</keyword>
<protein>
    <submittedName>
        <fullName evidence="7">Helix-turn-helix domain-containing protein</fullName>
    </submittedName>
</protein>
<gene>
    <name evidence="7" type="ORF">ACFSW5_07825</name>
</gene>
<organism evidence="7 8">
    <name type="scientific">Paenibacillus thailandensis</name>
    <dbReference type="NCBI Taxonomy" id="393250"/>
    <lineage>
        <taxon>Bacteria</taxon>
        <taxon>Bacillati</taxon>
        <taxon>Bacillota</taxon>
        <taxon>Bacilli</taxon>
        <taxon>Bacillales</taxon>
        <taxon>Paenibacillaceae</taxon>
        <taxon>Paenibacillus</taxon>
    </lineage>
</organism>
<dbReference type="PRINTS" id="PR00032">
    <property type="entry name" value="HTHARAC"/>
</dbReference>
<dbReference type="SMART" id="SM00448">
    <property type="entry name" value="REC"/>
    <property type="match status" value="1"/>
</dbReference>
<evidence type="ECO:0000256" key="1">
    <source>
        <dbReference type="ARBA" id="ARBA00023015"/>
    </source>
</evidence>
<accession>A0ABW5QUX4</accession>
<dbReference type="PANTHER" id="PTHR43280:SF2">
    <property type="entry name" value="HTH-TYPE TRANSCRIPTIONAL REGULATOR EXSA"/>
    <property type="match status" value="1"/>
</dbReference>
<keyword evidence="1" id="KW-0805">Transcription regulation</keyword>